<organism evidence="2 3">
    <name type="scientific">Purpureocillium lavendulum</name>
    <dbReference type="NCBI Taxonomy" id="1247861"/>
    <lineage>
        <taxon>Eukaryota</taxon>
        <taxon>Fungi</taxon>
        <taxon>Dikarya</taxon>
        <taxon>Ascomycota</taxon>
        <taxon>Pezizomycotina</taxon>
        <taxon>Sordariomycetes</taxon>
        <taxon>Hypocreomycetidae</taxon>
        <taxon>Hypocreales</taxon>
        <taxon>Ophiocordycipitaceae</taxon>
        <taxon>Purpureocillium</taxon>
    </lineage>
</organism>
<gene>
    <name evidence="2" type="primary">pchP</name>
    <name evidence="2" type="ORF">O9K51_08745</name>
</gene>
<dbReference type="InterPro" id="IPR050582">
    <property type="entry name" value="HAD-like_SerB"/>
</dbReference>
<keyword evidence="1" id="KW-0732">Signal</keyword>
<reference evidence="2" key="1">
    <citation type="submission" date="2023-01" db="EMBL/GenBank/DDBJ databases">
        <title>The growth and conidiation of Purpureocillium lavendulum are regulated by nitrogen source and histone H3K14 acetylation.</title>
        <authorList>
            <person name="Tang P."/>
            <person name="Han J."/>
            <person name="Zhang C."/>
            <person name="Tang P."/>
            <person name="Qi F."/>
            <person name="Zhang K."/>
            <person name="Liang L."/>
        </authorList>
    </citation>
    <scope>NUCLEOTIDE SEQUENCE</scope>
    <source>
        <strain evidence="2">YMF1.00683</strain>
    </source>
</reference>
<keyword evidence="3" id="KW-1185">Reference proteome</keyword>
<dbReference type="Gene3D" id="3.40.50.1000">
    <property type="entry name" value="HAD superfamily/HAD-like"/>
    <property type="match status" value="1"/>
</dbReference>
<accession>A0AB34FGW7</accession>
<feature type="signal peptide" evidence="1">
    <location>
        <begin position="1"/>
        <end position="15"/>
    </location>
</feature>
<dbReference type="AlphaFoldDB" id="A0AB34FGW7"/>
<dbReference type="Proteomes" id="UP001163105">
    <property type="component" value="Unassembled WGS sequence"/>
</dbReference>
<dbReference type="InterPro" id="IPR023214">
    <property type="entry name" value="HAD_sf"/>
</dbReference>
<dbReference type="EMBL" id="JAQHRD010000008">
    <property type="protein sequence ID" value="KAJ6438155.1"/>
    <property type="molecule type" value="Genomic_DNA"/>
</dbReference>
<protein>
    <submittedName>
        <fullName evidence="2">Phosphorylcholine phosphatase</fullName>
    </submittedName>
</protein>
<comment type="caution">
    <text evidence="2">The sequence shown here is derived from an EMBL/GenBank/DDBJ whole genome shotgun (WGS) entry which is preliminary data.</text>
</comment>
<proteinExistence type="predicted"/>
<dbReference type="SUPFAM" id="SSF56784">
    <property type="entry name" value="HAD-like"/>
    <property type="match status" value="1"/>
</dbReference>
<evidence type="ECO:0000256" key="1">
    <source>
        <dbReference type="SAM" id="SignalP"/>
    </source>
</evidence>
<dbReference type="Gene3D" id="1.20.1440.310">
    <property type="match status" value="1"/>
</dbReference>
<evidence type="ECO:0000313" key="2">
    <source>
        <dbReference type="EMBL" id="KAJ6438155.1"/>
    </source>
</evidence>
<sequence length="356" mass="39806">MARLIFFSLLSLALAGPTAPAKKCLAGPPLKHWPPDAAKTLNRMIAANANSGRYAVFDMDNTSYRYDVEESLIPFLENKGVISRDSIDPSLKIIPFKDTPTYTESLYSYYNRLCDFDDILCYPFSAEIFSGIPLRQLKVYVDELMALNTSIPTTVYEGDVPTNTTVNPPRIFRGQVELFNRLQANGIDVYIMSASAEELARMVVTDPKYGYNLKPEHVIGVSLVLKNQTSGALTSVRSQIAEGTYNMAANMDLVLTPTLWTPNTWQTGKWAAVLSYISNWKKPILVAGDTPLSDGPMLFHGVDVARGGIHLWVNRKDKYMTQMNGMMKQYAEEQKEEGLPVTADKNWIIVKPEDIL</sequence>
<dbReference type="InterPro" id="IPR036412">
    <property type="entry name" value="HAD-like_sf"/>
</dbReference>
<evidence type="ECO:0000313" key="3">
    <source>
        <dbReference type="Proteomes" id="UP001163105"/>
    </source>
</evidence>
<feature type="chain" id="PRO_5044222693" evidence="1">
    <location>
        <begin position="16"/>
        <end position="356"/>
    </location>
</feature>
<dbReference type="PANTHER" id="PTHR43344">
    <property type="entry name" value="PHOSPHOSERINE PHOSPHATASE"/>
    <property type="match status" value="1"/>
</dbReference>
<name>A0AB34FGW7_9HYPO</name>